<sequence>MKLIALVMIVPLVFVLLLIVKRVKHSKLMAKGNLEPENYKTGIEHYNAGRMLEAEYAFRETIRISPGFADAHFKLGNLLTERSQFEEAKNAYLQALRLKPDYHQAYNNLGNLLRFNGQHQEANAAFRSAIDIKPDFPEALNNLGILLIESGDLEEAENVFRQSVRIGTGSFDVLYNLAMLLEDRGKLDEAETTYHQVLGINPDFSPAANALGLLLAINGRPQEAESYFRDVVRLNPDVPFAYKNLGLALKESGGLSEAEACYRQALAIQPKDSDTLNCLAELLTETNCLEEAESTYRLALKVMPDNIEALNNLGILLRKTKRMDEAESAHLQALAIKPDSAATLNDLGALYMSTARFQEAETAFRQALKLDPTQPEASDNFAVLNLLFGNFELGWEGKEYRWKTELKNKLRGFSQPRWDGKAFPGKTLLVHCEQGAGDSIQFFRYLPRLKDMGGSLVVECPPFLFRLFRENLATDVRLVRYQEALPDFDFHCPLMSLPLHFNTRLETIPADVPYMKPSAEAVANCPTLQTLPGAPFKVGVVWAGNPQHPNDNARSLDFSLLEPLFAIEGITWVILQMEQRPEGFECLVKQNGWLDPMDSVMDFADTAAVIIQLDRVIGVDTSVIHLAGALGKPVWLLLPFLSDWRWLLQREDSPWYPRMRLFRQTALDTWPEVIQRVATALSAERDVFLQNKSHI</sequence>
<protein>
    <submittedName>
        <fullName evidence="2">Pilus assembly protein PilF</fullName>
    </submittedName>
</protein>
<dbReference type="Gene3D" id="1.25.40.10">
    <property type="entry name" value="Tetratricopeptide repeat domain"/>
    <property type="match status" value="3"/>
</dbReference>
<dbReference type="Pfam" id="PF13424">
    <property type="entry name" value="TPR_12"/>
    <property type="match status" value="1"/>
</dbReference>
<organism evidence="2 3">
    <name type="scientific">Candidatus Methylumidiphilus alinenensis</name>
    <dbReference type="NCBI Taxonomy" id="2202197"/>
    <lineage>
        <taxon>Bacteria</taxon>
        <taxon>Pseudomonadati</taxon>
        <taxon>Pseudomonadota</taxon>
        <taxon>Gammaproteobacteria</taxon>
        <taxon>Methylococcales</taxon>
        <taxon>Candidatus Methylumidiphilus</taxon>
    </lineage>
</organism>
<feature type="repeat" description="TPR" evidence="1">
    <location>
        <begin position="341"/>
        <end position="374"/>
    </location>
</feature>
<dbReference type="AlphaFoldDB" id="A0A2W4R1Z5"/>
<dbReference type="Pfam" id="PF13432">
    <property type="entry name" value="TPR_16"/>
    <property type="match status" value="1"/>
</dbReference>
<feature type="repeat" description="TPR" evidence="1">
    <location>
        <begin position="103"/>
        <end position="136"/>
    </location>
</feature>
<comment type="caution">
    <text evidence="2">The sequence shown here is derived from an EMBL/GenBank/DDBJ whole genome shotgun (WGS) entry which is preliminary data.</text>
</comment>
<dbReference type="InterPro" id="IPR019734">
    <property type="entry name" value="TPR_rpt"/>
</dbReference>
<evidence type="ECO:0000256" key="1">
    <source>
        <dbReference type="PROSITE-ProRule" id="PRU00339"/>
    </source>
</evidence>
<dbReference type="PANTHER" id="PTHR44809:SF1">
    <property type="entry name" value="PROTEIN O-MANNOSYL-TRANSFERASE TMTC1"/>
    <property type="match status" value="1"/>
</dbReference>
<dbReference type="PROSITE" id="PS50293">
    <property type="entry name" value="TPR_REGION"/>
    <property type="match status" value="2"/>
</dbReference>
<reference evidence="2 3" key="1">
    <citation type="journal article" date="2018" name="Aquat. Microb. Ecol.">
        <title>Gammaproteobacterial methanotrophs dominate.</title>
        <authorList>
            <person name="Rissanen A.J."/>
            <person name="Saarenheimo J."/>
            <person name="Tiirola M."/>
            <person name="Peura S."/>
            <person name="Aalto S.L."/>
            <person name="Karvinen A."/>
            <person name="Nykanen H."/>
        </authorList>
    </citation>
    <scope>NUCLEOTIDE SEQUENCE [LARGE SCALE GENOMIC DNA]</scope>
    <source>
        <strain evidence="2">AMbin10</strain>
    </source>
</reference>
<dbReference type="Pfam" id="PF13431">
    <property type="entry name" value="TPR_17"/>
    <property type="match status" value="1"/>
</dbReference>
<dbReference type="SMART" id="SM00028">
    <property type="entry name" value="TPR"/>
    <property type="match status" value="10"/>
</dbReference>
<keyword evidence="1" id="KW-0802">TPR repeat</keyword>
<dbReference type="SUPFAM" id="SSF48452">
    <property type="entry name" value="TPR-like"/>
    <property type="match status" value="2"/>
</dbReference>
<dbReference type="SUPFAM" id="SSF53756">
    <property type="entry name" value="UDP-Glycosyltransferase/glycogen phosphorylase"/>
    <property type="match status" value="1"/>
</dbReference>
<evidence type="ECO:0000313" key="2">
    <source>
        <dbReference type="EMBL" id="PZN77543.1"/>
    </source>
</evidence>
<accession>A0A2W4R1Z5</accession>
<feature type="repeat" description="TPR" evidence="1">
    <location>
        <begin position="171"/>
        <end position="204"/>
    </location>
</feature>
<dbReference type="Gene3D" id="3.40.50.2000">
    <property type="entry name" value="Glycogen Phosphorylase B"/>
    <property type="match status" value="1"/>
</dbReference>
<dbReference type="PROSITE" id="PS50005">
    <property type="entry name" value="TPR"/>
    <property type="match status" value="8"/>
</dbReference>
<name>A0A2W4R1Z5_9GAMM</name>
<feature type="repeat" description="TPR" evidence="1">
    <location>
        <begin position="69"/>
        <end position="102"/>
    </location>
</feature>
<dbReference type="InterPro" id="IPR011990">
    <property type="entry name" value="TPR-like_helical_dom_sf"/>
</dbReference>
<proteinExistence type="predicted"/>
<dbReference type="Pfam" id="PF14559">
    <property type="entry name" value="TPR_19"/>
    <property type="match status" value="1"/>
</dbReference>
<dbReference type="Proteomes" id="UP000249396">
    <property type="component" value="Unassembled WGS sequence"/>
</dbReference>
<gene>
    <name evidence="2" type="ORF">DM484_14755</name>
</gene>
<dbReference type="PANTHER" id="PTHR44809">
    <property type="match status" value="1"/>
</dbReference>
<evidence type="ECO:0000313" key="3">
    <source>
        <dbReference type="Proteomes" id="UP000249396"/>
    </source>
</evidence>
<feature type="repeat" description="TPR" evidence="1">
    <location>
        <begin position="137"/>
        <end position="170"/>
    </location>
</feature>
<feature type="repeat" description="TPR" evidence="1">
    <location>
        <begin position="239"/>
        <end position="272"/>
    </location>
</feature>
<dbReference type="Pfam" id="PF13414">
    <property type="entry name" value="TPR_11"/>
    <property type="match status" value="1"/>
</dbReference>
<dbReference type="InterPro" id="IPR052943">
    <property type="entry name" value="TMTC_O-mannosyl-trnsfr"/>
</dbReference>
<feature type="repeat" description="TPR" evidence="1">
    <location>
        <begin position="205"/>
        <end position="238"/>
    </location>
</feature>
<dbReference type="EMBL" id="QJPH01000334">
    <property type="protein sequence ID" value="PZN77543.1"/>
    <property type="molecule type" value="Genomic_DNA"/>
</dbReference>
<feature type="repeat" description="TPR" evidence="1">
    <location>
        <begin position="307"/>
        <end position="340"/>
    </location>
</feature>